<protein>
    <submittedName>
        <fullName evidence="2">Uncharacterized protein</fullName>
    </submittedName>
</protein>
<dbReference type="EMBL" id="HACM01004834">
    <property type="protein sequence ID" value="CRZ05276.1"/>
    <property type="molecule type" value="Transcribed_RNA"/>
</dbReference>
<feature type="non-terminal residue" evidence="2">
    <location>
        <position position="1"/>
    </location>
</feature>
<dbReference type="AlphaFoldDB" id="A0A0H5QUM4"/>
<evidence type="ECO:0000313" key="2">
    <source>
        <dbReference type="EMBL" id="CRZ05276.1"/>
    </source>
</evidence>
<sequence length="160" mass="18583">RNSGGNYRLCGRRPPGPFSSAISERQSTRVHENVEPPLRQDIMARRIARKQEGHPDDHLELLDLPQLRPSSRCERHLRVELDANRRYSLAEIRIRSAGVNIDDVDLHQDESAHVETCNILHVHVVLHRVFRHLRQRSSTIPILHRTRLALDERVHSPHPD</sequence>
<reference evidence="2" key="1">
    <citation type="submission" date="2015-04" db="EMBL/GenBank/DDBJ databases">
        <title>The genome sequence of the plant pathogenic Rhizarian Plasmodiophora brassicae reveals insights in its biotrophic life cycle and the origin of chitin synthesis.</title>
        <authorList>
            <person name="Schwelm A."/>
            <person name="Fogelqvist J."/>
            <person name="Knaust A."/>
            <person name="Julke S."/>
            <person name="Lilja T."/>
            <person name="Dhandapani V."/>
            <person name="Bonilla-Rosso G."/>
            <person name="Karlsson M."/>
            <person name="Shevchenko A."/>
            <person name="Choi S.R."/>
            <person name="Kim H.G."/>
            <person name="Park J.Y."/>
            <person name="Lim Y.P."/>
            <person name="Ludwig-Muller J."/>
            <person name="Dixelius C."/>
        </authorList>
    </citation>
    <scope>NUCLEOTIDE SEQUENCE</scope>
    <source>
        <tissue evidence="2">Potato root galls</tissue>
    </source>
</reference>
<feature type="region of interest" description="Disordered" evidence="1">
    <location>
        <begin position="1"/>
        <end position="34"/>
    </location>
</feature>
<proteinExistence type="predicted"/>
<accession>A0A0H5QUM4</accession>
<organism evidence="2">
    <name type="scientific">Spongospora subterranea</name>
    <dbReference type="NCBI Taxonomy" id="70186"/>
    <lineage>
        <taxon>Eukaryota</taxon>
        <taxon>Sar</taxon>
        <taxon>Rhizaria</taxon>
        <taxon>Endomyxa</taxon>
        <taxon>Phytomyxea</taxon>
        <taxon>Plasmodiophorida</taxon>
        <taxon>Plasmodiophoridae</taxon>
        <taxon>Spongospora</taxon>
    </lineage>
</organism>
<evidence type="ECO:0000256" key="1">
    <source>
        <dbReference type="SAM" id="MobiDB-lite"/>
    </source>
</evidence>
<name>A0A0H5QUM4_9EUKA</name>